<evidence type="ECO:0000313" key="1">
    <source>
        <dbReference type="EMBL" id="DAD74020.1"/>
    </source>
</evidence>
<dbReference type="EMBL" id="BK014750">
    <property type="protein sequence ID" value="DAD74020.1"/>
    <property type="molecule type" value="Genomic_DNA"/>
</dbReference>
<proteinExistence type="predicted"/>
<name>A0A8S5LVL7_9CAUD</name>
<sequence length="54" mass="6653">MRRLLLALQKLNLIQYNNKVHYFHSVLQHTLYCHQFYLILLNSHIYLQNQILNN</sequence>
<protein>
    <submittedName>
        <fullName evidence="1">Uncharacterized protein</fullName>
    </submittedName>
</protein>
<reference evidence="1" key="1">
    <citation type="journal article" date="2021" name="Proc. Natl. Acad. Sci. U.S.A.">
        <title>A Catalog of Tens of Thousands of Viruses from Human Metagenomes Reveals Hidden Associations with Chronic Diseases.</title>
        <authorList>
            <person name="Tisza M.J."/>
            <person name="Buck C.B."/>
        </authorList>
    </citation>
    <scope>NUCLEOTIDE SEQUENCE</scope>
    <source>
        <strain evidence="1">CtkzC12</strain>
    </source>
</reference>
<organism evidence="1">
    <name type="scientific">Siphoviridae sp. ctkzC12</name>
    <dbReference type="NCBI Taxonomy" id="2826446"/>
    <lineage>
        <taxon>Viruses</taxon>
        <taxon>Duplodnaviria</taxon>
        <taxon>Heunggongvirae</taxon>
        <taxon>Uroviricota</taxon>
        <taxon>Caudoviricetes</taxon>
    </lineage>
</organism>
<accession>A0A8S5LVL7</accession>